<dbReference type="InterPro" id="IPR002781">
    <property type="entry name" value="TM_pro_TauE-like"/>
</dbReference>
<keyword evidence="3" id="KW-0813">Transport</keyword>
<feature type="transmembrane region" description="Helical" evidence="8">
    <location>
        <begin position="242"/>
        <end position="259"/>
    </location>
</feature>
<dbReference type="AlphaFoldDB" id="A0A1G8IAX3"/>
<keyword evidence="6 8" id="KW-1133">Transmembrane helix</keyword>
<evidence type="ECO:0000256" key="8">
    <source>
        <dbReference type="RuleBase" id="RU363041"/>
    </source>
</evidence>
<feature type="transmembrane region" description="Helical" evidence="8">
    <location>
        <begin position="20"/>
        <end position="49"/>
    </location>
</feature>
<feature type="transmembrane region" description="Helical" evidence="8">
    <location>
        <begin position="118"/>
        <end position="137"/>
    </location>
</feature>
<protein>
    <recommendedName>
        <fullName evidence="8">Probable membrane transporter protein</fullName>
    </recommendedName>
</protein>
<feature type="transmembrane region" description="Helical" evidence="8">
    <location>
        <begin position="149"/>
        <end position="175"/>
    </location>
</feature>
<accession>A0A1G8IAX3</accession>
<gene>
    <name evidence="9" type="ORF">SAMN05216466_11826</name>
</gene>
<evidence type="ECO:0000256" key="4">
    <source>
        <dbReference type="ARBA" id="ARBA00022475"/>
    </source>
</evidence>
<evidence type="ECO:0000256" key="5">
    <source>
        <dbReference type="ARBA" id="ARBA00022692"/>
    </source>
</evidence>
<feature type="transmembrane region" description="Helical" evidence="8">
    <location>
        <begin position="210"/>
        <end position="230"/>
    </location>
</feature>
<dbReference type="GO" id="GO:0005886">
    <property type="term" value="C:plasma membrane"/>
    <property type="evidence" value="ECO:0007669"/>
    <property type="project" value="UniProtKB-SubCell"/>
</dbReference>
<dbReference type="RefSeq" id="WP_090690711.1">
    <property type="nucleotide sequence ID" value="NZ_FNCJ01000018.1"/>
</dbReference>
<evidence type="ECO:0000313" key="9">
    <source>
        <dbReference type="EMBL" id="SDI16046.1"/>
    </source>
</evidence>
<sequence>MVHINLSDGVLGSALQALDGYALLGIVLALLLGGMVKGVVSIGVPLVAMPILSHFLPIKQAVLLLSMPIILGNIPQAFEGGQMLATVRRIAAPLVGTVLGNIVGVTMLISLAPHRAQAAAGILLIVAALLLFVSPRLTLSPGIAKLVGFVLGFGAAVMESIASVPGPLLAMYLIATGATGKAFTKQIAIILVVSIITLIAAFSGGAHASWIDLAISAAASIPVIAGMLIVRPLRDKLHPSTFRKLVLLFVLAAAAQMIWKSGVL</sequence>
<dbReference type="OrthoDB" id="9088403at2"/>
<keyword evidence="4 8" id="KW-1003">Cell membrane</keyword>
<evidence type="ECO:0000313" key="10">
    <source>
        <dbReference type="Proteomes" id="UP000199706"/>
    </source>
</evidence>
<dbReference type="InterPro" id="IPR052017">
    <property type="entry name" value="TSUP"/>
</dbReference>
<proteinExistence type="inferred from homology"/>
<evidence type="ECO:0000256" key="6">
    <source>
        <dbReference type="ARBA" id="ARBA00022989"/>
    </source>
</evidence>
<feature type="transmembrane region" description="Helical" evidence="8">
    <location>
        <begin position="187"/>
        <end position="204"/>
    </location>
</feature>
<reference evidence="9 10" key="1">
    <citation type="submission" date="2016-10" db="EMBL/GenBank/DDBJ databases">
        <authorList>
            <person name="de Groot N.N."/>
        </authorList>
    </citation>
    <scope>NUCLEOTIDE SEQUENCE [LARGE SCALE GENOMIC DNA]</scope>
    <source>
        <strain evidence="9 10">LMG 2247</strain>
    </source>
</reference>
<organism evidence="9 10">
    <name type="scientific">Paraburkholderia phenazinium</name>
    <dbReference type="NCBI Taxonomy" id="60549"/>
    <lineage>
        <taxon>Bacteria</taxon>
        <taxon>Pseudomonadati</taxon>
        <taxon>Pseudomonadota</taxon>
        <taxon>Betaproteobacteria</taxon>
        <taxon>Burkholderiales</taxon>
        <taxon>Burkholderiaceae</taxon>
        <taxon>Paraburkholderia</taxon>
    </lineage>
</organism>
<keyword evidence="5 8" id="KW-0812">Transmembrane</keyword>
<evidence type="ECO:0000256" key="1">
    <source>
        <dbReference type="ARBA" id="ARBA00004651"/>
    </source>
</evidence>
<evidence type="ECO:0000256" key="7">
    <source>
        <dbReference type="ARBA" id="ARBA00023136"/>
    </source>
</evidence>
<dbReference type="PANTHER" id="PTHR30269:SF37">
    <property type="entry name" value="MEMBRANE TRANSPORTER PROTEIN"/>
    <property type="match status" value="1"/>
</dbReference>
<evidence type="ECO:0000256" key="2">
    <source>
        <dbReference type="ARBA" id="ARBA00009142"/>
    </source>
</evidence>
<dbReference type="Proteomes" id="UP000199706">
    <property type="component" value="Unassembled WGS sequence"/>
</dbReference>
<feature type="transmembrane region" description="Helical" evidence="8">
    <location>
        <begin position="90"/>
        <end position="111"/>
    </location>
</feature>
<evidence type="ECO:0000256" key="3">
    <source>
        <dbReference type="ARBA" id="ARBA00022448"/>
    </source>
</evidence>
<dbReference type="EMBL" id="FNCJ01000018">
    <property type="protein sequence ID" value="SDI16046.1"/>
    <property type="molecule type" value="Genomic_DNA"/>
</dbReference>
<keyword evidence="7 8" id="KW-0472">Membrane</keyword>
<dbReference type="PANTHER" id="PTHR30269">
    <property type="entry name" value="TRANSMEMBRANE PROTEIN YFCA"/>
    <property type="match status" value="1"/>
</dbReference>
<name>A0A1G8IAX3_9BURK</name>
<dbReference type="Pfam" id="PF01925">
    <property type="entry name" value="TauE"/>
    <property type="match status" value="1"/>
</dbReference>
<comment type="subcellular location">
    <subcellularLocation>
        <location evidence="1 8">Cell membrane</location>
        <topology evidence="1 8">Multi-pass membrane protein</topology>
    </subcellularLocation>
</comment>
<comment type="similarity">
    <text evidence="2 8">Belongs to the 4-toluene sulfonate uptake permease (TSUP) (TC 2.A.102) family.</text>
</comment>